<dbReference type="EMBL" id="LSMT01000098">
    <property type="protein sequence ID" value="PFX27682.1"/>
    <property type="molecule type" value="Genomic_DNA"/>
</dbReference>
<accession>A0A2B4SGR5</accession>
<dbReference type="OrthoDB" id="5981300at2759"/>
<dbReference type="InterPro" id="IPR058912">
    <property type="entry name" value="HTH_animal"/>
</dbReference>
<gene>
    <name evidence="2" type="ORF">AWC38_SpisGene7639</name>
</gene>
<keyword evidence="3" id="KW-1185">Reference proteome</keyword>
<reference evidence="3" key="1">
    <citation type="journal article" date="2017" name="bioRxiv">
        <title>Comparative analysis of the genomes of Stylophora pistillata and Acropora digitifera provides evidence for extensive differences between species of corals.</title>
        <authorList>
            <person name="Voolstra C.R."/>
            <person name="Li Y."/>
            <person name="Liew Y.J."/>
            <person name="Baumgarten S."/>
            <person name="Zoccola D."/>
            <person name="Flot J.-F."/>
            <person name="Tambutte S."/>
            <person name="Allemand D."/>
            <person name="Aranda M."/>
        </authorList>
    </citation>
    <scope>NUCLEOTIDE SEQUENCE [LARGE SCALE GENOMIC DNA]</scope>
</reference>
<dbReference type="Proteomes" id="UP000225706">
    <property type="component" value="Unassembled WGS sequence"/>
</dbReference>
<evidence type="ECO:0000259" key="1">
    <source>
        <dbReference type="Pfam" id="PF26215"/>
    </source>
</evidence>
<sequence>MIARGRKKSASNLFDVTMGTFDGAETCELVGCFLLSILTEKYGQNIGLYRDDGLAALNGTPQEIENIKKGFCKVFRDNDLKITVEANITKTNFLDVTLDLSSGKYYPFTKEGNIPLYVHKKSNHPPSILRNIPESINRRLSEISSDRECFDSAKPIYQEALKKSGYSYTLSFNAASNQAPRPRRNRQRNITWFNPPYSKNVETNVGKCFLALIDKHFTKTNPLHKIFNRNTLKLSYSCMGSIKTVISNHNKSEIRKLARANDRARKSCNCRKPDICPMDGNCNMESIIYQAEVTTETAKETYIGLCDTAFKMRYRNHLCSFRNERYRHATELSKYIWSLKDKDTKFNIKWRKIGPNMPFEELKKEVNDNIAKEEQKRARLKELDLIVLDNSLRESTVGQLRSHTLENKRKIFEEVRKCGFQYKIVAAYSHMPRVDDTWVEEIVSNCKEGKEDLHNLFAFSEDIDSVSQGIPDIKTIPVGLRKMQEDGLINPIIEIDLATNSINWEKFTTNDMCQLLTERFKWSRAHLNPDAKILVNLRDFPNAMREEMERAFTVVDYLASMPAAERPFGILFEEPTGKYLPEEVGAWTAGKSGS</sequence>
<protein>
    <recommendedName>
        <fullName evidence="1">Helix-turn-helix domain-containing protein</fullName>
    </recommendedName>
</protein>
<organism evidence="2 3">
    <name type="scientific">Stylophora pistillata</name>
    <name type="common">Smooth cauliflower coral</name>
    <dbReference type="NCBI Taxonomy" id="50429"/>
    <lineage>
        <taxon>Eukaryota</taxon>
        <taxon>Metazoa</taxon>
        <taxon>Cnidaria</taxon>
        <taxon>Anthozoa</taxon>
        <taxon>Hexacorallia</taxon>
        <taxon>Scleractinia</taxon>
        <taxon>Astrocoeniina</taxon>
        <taxon>Pocilloporidae</taxon>
        <taxon>Stylophora</taxon>
    </lineage>
</organism>
<evidence type="ECO:0000313" key="3">
    <source>
        <dbReference type="Proteomes" id="UP000225706"/>
    </source>
</evidence>
<dbReference type="PANTHER" id="PTHR21301">
    <property type="entry name" value="REVERSE TRANSCRIPTASE"/>
    <property type="match status" value="1"/>
</dbReference>
<dbReference type="PANTHER" id="PTHR21301:SF10">
    <property type="entry name" value="REVERSE TRANSCRIPTASE DOMAIN-CONTAINING PROTEIN"/>
    <property type="match status" value="1"/>
</dbReference>
<comment type="caution">
    <text evidence="2">The sequence shown here is derived from an EMBL/GenBank/DDBJ whole genome shotgun (WGS) entry which is preliminary data.</text>
</comment>
<dbReference type="Pfam" id="PF26215">
    <property type="entry name" value="HTH_animal"/>
    <property type="match status" value="1"/>
</dbReference>
<dbReference type="AlphaFoldDB" id="A0A2B4SGR5"/>
<proteinExistence type="predicted"/>
<name>A0A2B4SGR5_STYPI</name>
<feature type="domain" description="Helix-turn-helix" evidence="1">
    <location>
        <begin position="116"/>
        <end position="169"/>
    </location>
</feature>
<evidence type="ECO:0000313" key="2">
    <source>
        <dbReference type="EMBL" id="PFX27682.1"/>
    </source>
</evidence>